<dbReference type="Gene3D" id="1.10.10.2840">
    <property type="entry name" value="PucR C-terminal helix-turn-helix domain"/>
    <property type="match status" value="2"/>
</dbReference>
<protein>
    <recommendedName>
        <fullName evidence="2">PucR C-terminal helix-turn-helix domain-containing protein</fullName>
    </recommendedName>
</protein>
<feature type="compositionally biased region" description="Polar residues" evidence="1">
    <location>
        <begin position="18"/>
        <end position="29"/>
    </location>
</feature>
<dbReference type="PANTHER" id="PTHR33744">
    <property type="entry name" value="CARBOHYDRATE DIACID REGULATOR"/>
    <property type="match status" value="1"/>
</dbReference>
<sequence length="519" mass="56229">MYGVVRLDGGGREEQETVSEAQMEAQSSGGELDGLLREMGRQASRPQDPDVRRILEWLHARTGAQVALVAVAAADGVGRVETATPGFPRRLPDSLSGLLVRLSTGQLAAAATRDGELHVRAAALGPHEPRPVLVAAFPGEPAPEQAALLSHTAAVLTLLRRAGDSDRSWRNYQRSARQMRIAVLQALLAGDVLLARRMTTGVVPPLLEAPRVRLHLLHCPVDDRDRIVRAEQDASGYHGPDLLVQCPVFKDHLICLVAEDEHEDGGKGAYGRGAMLRRLVRDNSGYALGVSGSHPLAATAAAYSQATHALAAARAAPDRIAYYHGRSPLEGVLPRQPALDWARTLLAPLQEAPETSADVTRLAMTMPRTAVARLLDLSRNTVTAHLRRAERALGRDLTEVRARADVHLALSLDSSGAARPVEVRSRPVTLDHLLRTERAAAWSETLLHPLQDRHVRTLQVWIEANTDAQRAAQRMGISRNTVRAHLRAAENVLGLDLLTLGTGTHDIVHALRIARVRTG</sequence>
<dbReference type="PANTHER" id="PTHR33744:SF1">
    <property type="entry name" value="DNA-BINDING TRANSCRIPTIONAL ACTIVATOR ADER"/>
    <property type="match status" value="1"/>
</dbReference>
<dbReference type="EMBL" id="BAAAPE010000022">
    <property type="protein sequence ID" value="GAA2100055.1"/>
    <property type="molecule type" value="Genomic_DNA"/>
</dbReference>
<comment type="caution">
    <text evidence="3">The sequence shown here is derived from an EMBL/GenBank/DDBJ whole genome shotgun (WGS) entry which is preliminary data.</text>
</comment>
<dbReference type="InterPro" id="IPR051448">
    <property type="entry name" value="CdaR-like_regulators"/>
</dbReference>
<gene>
    <name evidence="3" type="ORF">GCM10009801_72250</name>
</gene>
<feature type="region of interest" description="Disordered" evidence="1">
    <location>
        <begin position="1"/>
        <end position="29"/>
    </location>
</feature>
<name>A0ABP5IKZ8_9ACTN</name>
<dbReference type="Proteomes" id="UP001500016">
    <property type="component" value="Unassembled WGS sequence"/>
</dbReference>
<dbReference type="InterPro" id="IPR025736">
    <property type="entry name" value="PucR_C-HTH_dom"/>
</dbReference>
<evidence type="ECO:0000313" key="4">
    <source>
        <dbReference type="Proteomes" id="UP001500016"/>
    </source>
</evidence>
<dbReference type="Pfam" id="PF13556">
    <property type="entry name" value="HTH_30"/>
    <property type="match status" value="2"/>
</dbReference>
<evidence type="ECO:0000256" key="1">
    <source>
        <dbReference type="SAM" id="MobiDB-lite"/>
    </source>
</evidence>
<feature type="domain" description="PucR C-terminal helix-turn-helix" evidence="2">
    <location>
        <begin position="455"/>
        <end position="498"/>
    </location>
</feature>
<reference evidence="4" key="1">
    <citation type="journal article" date="2019" name="Int. J. Syst. Evol. Microbiol.">
        <title>The Global Catalogue of Microorganisms (GCM) 10K type strain sequencing project: providing services to taxonomists for standard genome sequencing and annotation.</title>
        <authorList>
            <consortium name="The Broad Institute Genomics Platform"/>
            <consortium name="The Broad Institute Genome Sequencing Center for Infectious Disease"/>
            <person name="Wu L."/>
            <person name="Ma J."/>
        </authorList>
    </citation>
    <scope>NUCLEOTIDE SEQUENCE [LARGE SCALE GENOMIC DNA]</scope>
    <source>
        <strain evidence="4">JCM 15478</strain>
    </source>
</reference>
<proteinExistence type="predicted"/>
<evidence type="ECO:0000313" key="3">
    <source>
        <dbReference type="EMBL" id="GAA2100055.1"/>
    </source>
</evidence>
<dbReference type="InterPro" id="IPR042070">
    <property type="entry name" value="PucR_C-HTH_sf"/>
</dbReference>
<keyword evidence="4" id="KW-1185">Reference proteome</keyword>
<feature type="domain" description="PucR C-terminal helix-turn-helix" evidence="2">
    <location>
        <begin position="368"/>
        <end position="411"/>
    </location>
</feature>
<accession>A0ABP5IKZ8</accession>
<organism evidence="3 4">
    <name type="scientific">Streptomyces albiaxialis</name>
    <dbReference type="NCBI Taxonomy" id="329523"/>
    <lineage>
        <taxon>Bacteria</taxon>
        <taxon>Bacillati</taxon>
        <taxon>Actinomycetota</taxon>
        <taxon>Actinomycetes</taxon>
        <taxon>Kitasatosporales</taxon>
        <taxon>Streptomycetaceae</taxon>
        <taxon>Streptomyces</taxon>
    </lineage>
</organism>
<evidence type="ECO:0000259" key="2">
    <source>
        <dbReference type="Pfam" id="PF13556"/>
    </source>
</evidence>